<dbReference type="RefSeq" id="XP_007514736.1">
    <property type="nucleotide sequence ID" value="XM_007514674.1"/>
</dbReference>
<comment type="cofactor">
    <cofactor evidence="1 6">
        <name>FAD</name>
        <dbReference type="ChEBI" id="CHEBI:57692"/>
    </cofactor>
</comment>
<feature type="domain" description="Acyl-CoA oxidase/dehydrogenase middle" evidence="8">
    <location>
        <begin position="259"/>
        <end position="355"/>
    </location>
</feature>
<evidence type="ECO:0000256" key="1">
    <source>
        <dbReference type="ARBA" id="ARBA00001974"/>
    </source>
</evidence>
<dbReference type="Pfam" id="PF02771">
    <property type="entry name" value="Acyl-CoA_dh_N"/>
    <property type="match status" value="1"/>
</dbReference>
<dbReference type="AlphaFoldDB" id="K8EB02"/>
<dbReference type="Gene3D" id="2.40.110.10">
    <property type="entry name" value="Butyryl-CoA Dehydrogenase, subunit A, domain 2"/>
    <property type="match status" value="1"/>
</dbReference>
<dbReference type="FunFam" id="2.40.110.10:FF:000002">
    <property type="entry name" value="Acyl-CoA dehydrogenase fadE12"/>
    <property type="match status" value="1"/>
</dbReference>
<keyword evidence="3 6" id="KW-0285">Flavoprotein</keyword>
<dbReference type="Gene3D" id="1.10.540.10">
    <property type="entry name" value="Acyl-CoA dehydrogenase/oxidase, N-terminal domain"/>
    <property type="match status" value="1"/>
</dbReference>
<dbReference type="InterPro" id="IPR050741">
    <property type="entry name" value="Acyl-CoA_dehydrogenase"/>
</dbReference>
<reference evidence="10 11" key="1">
    <citation type="submission" date="2011-10" db="EMBL/GenBank/DDBJ databases">
        <authorList>
            <person name="Genoscope - CEA"/>
        </authorList>
    </citation>
    <scope>NUCLEOTIDE SEQUENCE [LARGE SCALE GENOMIC DNA]</scope>
    <source>
        <strain evidence="10 11">RCC 1105</strain>
    </source>
</reference>
<dbReference type="GO" id="GO:0033539">
    <property type="term" value="P:fatty acid beta-oxidation using acyl-CoA dehydrogenase"/>
    <property type="evidence" value="ECO:0007669"/>
    <property type="project" value="TreeGrafter"/>
</dbReference>
<dbReference type="GeneID" id="19017367"/>
<feature type="domain" description="Acyl-CoA dehydrogenase/oxidase C-terminal" evidence="7">
    <location>
        <begin position="367"/>
        <end position="519"/>
    </location>
</feature>
<evidence type="ECO:0000259" key="9">
    <source>
        <dbReference type="Pfam" id="PF02771"/>
    </source>
</evidence>
<organism evidence="10 11">
    <name type="scientific">Bathycoccus prasinos</name>
    <dbReference type="NCBI Taxonomy" id="41875"/>
    <lineage>
        <taxon>Eukaryota</taxon>
        <taxon>Viridiplantae</taxon>
        <taxon>Chlorophyta</taxon>
        <taxon>Mamiellophyceae</taxon>
        <taxon>Mamiellales</taxon>
        <taxon>Bathycoccaceae</taxon>
        <taxon>Bathycoccus</taxon>
    </lineage>
</organism>
<evidence type="ECO:0000256" key="4">
    <source>
        <dbReference type="ARBA" id="ARBA00022827"/>
    </source>
</evidence>
<dbReference type="InterPro" id="IPR037069">
    <property type="entry name" value="AcylCoA_DH/ox_N_sf"/>
</dbReference>
<protein>
    <submittedName>
        <fullName evidence="10">Acyl-CoA dehydrogenase</fullName>
    </submittedName>
</protein>
<dbReference type="PANTHER" id="PTHR48083">
    <property type="entry name" value="MEDIUM-CHAIN SPECIFIC ACYL-COA DEHYDROGENASE, MITOCHONDRIAL-RELATED"/>
    <property type="match status" value="1"/>
</dbReference>
<evidence type="ECO:0000259" key="7">
    <source>
        <dbReference type="Pfam" id="PF00441"/>
    </source>
</evidence>
<evidence type="ECO:0000256" key="2">
    <source>
        <dbReference type="ARBA" id="ARBA00009347"/>
    </source>
</evidence>
<dbReference type="SUPFAM" id="SSF56645">
    <property type="entry name" value="Acyl-CoA dehydrogenase NM domain-like"/>
    <property type="match status" value="1"/>
</dbReference>
<accession>K8EB02</accession>
<dbReference type="GO" id="GO:0050660">
    <property type="term" value="F:flavin adenine dinucleotide binding"/>
    <property type="evidence" value="ECO:0007669"/>
    <property type="project" value="InterPro"/>
</dbReference>
<dbReference type="InterPro" id="IPR009075">
    <property type="entry name" value="AcylCo_DH/oxidase_C"/>
</dbReference>
<dbReference type="InterPro" id="IPR009100">
    <property type="entry name" value="AcylCoA_DH/oxidase_NM_dom_sf"/>
</dbReference>
<evidence type="ECO:0000256" key="6">
    <source>
        <dbReference type="RuleBase" id="RU362125"/>
    </source>
</evidence>
<dbReference type="InterPro" id="IPR006091">
    <property type="entry name" value="Acyl-CoA_Oxase/DH_mid-dom"/>
</dbReference>
<name>K8EB02_9CHLO</name>
<comment type="similarity">
    <text evidence="2 6">Belongs to the acyl-CoA dehydrogenase family.</text>
</comment>
<dbReference type="Gene3D" id="1.20.140.10">
    <property type="entry name" value="Butyryl-CoA Dehydrogenase, subunit A, domain 3"/>
    <property type="match status" value="1"/>
</dbReference>
<keyword evidence="5 6" id="KW-0560">Oxidoreductase</keyword>
<proteinExistence type="inferred from homology"/>
<evidence type="ECO:0000256" key="5">
    <source>
        <dbReference type="ARBA" id="ARBA00023002"/>
    </source>
</evidence>
<sequence>MSHHQPLVKYEPFGAEVPLSEPSWCACFTFLSRCYSFSSRYCIGSILCYFFLRDVCLCSRLEIFTELIPLRKHIITRLHYASLCLIRTIRADTTSSSLLCHHKQPENNHPNKTDQNLHSPFYNQSHVEWRAKIRSFFENEVEPIVDDWDKQAALNNHAKCKEYIQLMYRKSAEYGILAGVVGAPWPSKYTDAPAPANYDYFHELINVDEGTRCGGGIAWALMGGLGIGLPPLINFGMPMDQGKCDRVIRECLNGTKIICLCITEPGAGSDVSNLACTAKDSGDGHFIVDGNKKWITNGIYADYFTVAVRTGDKNSAHKGLSMILVERTMPGVTTTKMDCTGVWPSGTTYIEFDNVKVPKTNIIGQVGGGFKQIMYNFNHERWLLAAQACRMARICVEDSLSFARSRRTFGKFLIEHQVIQHKIGEMATKVESLHAWLENITFQMNTMKKSEQNVKLGGHIAMLKLASSRTAEFCASSAMQVFGGAGYTRGGKGVRVERIYREVKAYAIPGGSEEIMLNLASGQFNFVTRRAPDVKDQYIKKLTMELKQLKSRL</sequence>
<keyword evidence="11" id="KW-1185">Reference proteome</keyword>
<dbReference type="PANTHER" id="PTHR48083:SF28">
    <property type="entry name" value="ACYL-COA DEHYDROGENASE FAMILY PROTEIN (AFU_ORTHOLOGUE AFUA_6G10880)-RELATED"/>
    <property type="match status" value="1"/>
</dbReference>
<gene>
    <name evidence="10" type="ORF">Bathy02g02540</name>
</gene>
<keyword evidence="4 6" id="KW-0274">FAD</keyword>
<dbReference type="InterPro" id="IPR046373">
    <property type="entry name" value="Acyl-CoA_Oxase/DH_mid-dom_sf"/>
</dbReference>
<dbReference type="GO" id="GO:0003995">
    <property type="term" value="F:acyl-CoA dehydrogenase activity"/>
    <property type="evidence" value="ECO:0007669"/>
    <property type="project" value="TreeGrafter"/>
</dbReference>
<dbReference type="InterPro" id="IPR036250">
    <property type="entry name" value="AcylCo_DH-like_C"/>
</dbReference>
<dbReference type="SUPFAM" id="SSF47203">
    <property type="entry name" value="Acyl-CoA dehydrogenase C-terminal domain-like"/>
    <property type="match status" value="1"/>
</dbReference>
<dbReference type="OrthoDB" id="9988775at2759"/>
<evidence type="ECO:0000256" key="3">
    <source>
        <dbReference type="ARBA" id="ARBA00022630"/>
    </source>
</evidence>
<dbReference type="KEGG" id="bpg:Bathy02g02540"/>
<dbReference type="InterPro" id="IPR013786">
    <property type="entry name" value="AcylCoA_DH/ox_N"/>
</dbReference>
<dbReference type="GO" id="GO:0005737">
    <property type="term" value="C:cytoplasm"/>
    <property type="evidence" value="ECO:0007669"/>
    <property type="project" value="TreeGrafter"/>
</dbReference>
<dbReference type="eggNOG" id="KOG0139">
    <property type="taxonomic scope" value="Eukaryota"/>
</dbReference>
<evidence type="ECO:0000259" key="8">
    <source>
        <dbReference type="Pfam" id="PF02770"/>
    </source>
</evidence>
<dbReference type="STRING" id="41875.K8EB02"/>
<evidence type="ECO:0000313" key="10">
    <source>
        <dbReference type="EMBL" id="CCO14976.1"/>
    </source>
</evidence>
<dbReference type="Proteomes" id="UP000198341">
    <property type="component" value="Chromosome 2"/>
</dbReference>
<feature type="domain" description="Acyl-CoA dehydrogenase/oxidase N-terminal" evidence="9">
    <location>
        <begin position="125"/>
        <end position="237"/>
    </location>
</feature>
<dbReference type="EMBL" id="FO082277">
    <property type="protein sequence ID" value="CCO14976.1"/>
    <property type="molecule type" value="Genomic_DNA"/>
</dbReference>
<evidence type="ECO:0000313" key="11">
    <source>
        <dbReference type="Proteomes" id="UP000198341"/>
    </source>
</evidence>
<dbReference type="Pfam" id="PF00441">
    <property type="entry name" value="Acyl-CoA_dh_1"/>
    <property type="match status" value="1"/>
</dbReference>
<dbReference type="Pfam" id="PF02770">
    <property type="entry name" value="Acyl-CoA_dh_M"/>
    <property type="match status" value="1"/>
</dbReference>